<dbReference type="GO" id="GO:0016747">
    <property type="term" value="F:acyltransferase activity, transferring groups other than amino-acyl groups"/>
    <property type="evidence" value="ECO:0007669"/>
    <property type="project" value="InterPro"/>
</dbReference>
<feature type="domain" description="N-acetyltransferase" evidence="1">
    <location>
        <begin position="29"/>
        <end position="176"/>
    </location>
</feature>
<accession>A0A1H4A7E2</accession>
<dbReference type="Proteomes" id="UP000198703">
    <property type="component" value="Unassembled WGS sequence"/>
</dbReference>
<dbReference type="SUPFAM" id="SSF55729">
    <property type="entry name" value="Acyl-CoA N-acyltransferases (Nat)"/>
    <property type="match status" value="1"/>
</dbReference>
<dbReference type="STRING" id="89524.SAMN05444370_104101"/>
<dbReference type="PROSITE" id="PS51186">
    <property type="entry name" value="GNAT"/>
    <property type="match status" value="1"/>
</dbReference>
<dbReference type="AlphaFoldDB" id="A0A1H4A7E2"/>
<evidence type="ECO:0000313" key="2">
    <source>
        <dbReference type="EMBL" id="SEA31847.1"/>
    </source>
</evidence>
<keyword evidence="3" id="KW-1185">Reference proteome</keyword>
<dbReference type="GO" id="GO:0005840">
    <property type="term" value="C:ribosome"/>
    <property type="evidence" value="ECO:0007669"/>
    <property type="project" value="UniProtKB-KW"/>
</dbReference>
<proteinExistence type="predicted"/>
<dbReference type="EMBL" id="FNQM01000004">
    <property type="protein sequence ID" value="SEA31847.1"/>
    <property type="molecule type" value="Genomic_DNA"/>
</dbReference>
<name>A0A1H4A7E2_9RHOB</name>
<protein>
    <submittedName>
        <fullName evidence="2">Ribosomal protein S18 acetylase RimI</fullName>
    </submittedName>
</protein>
<dbReference type="Pfam" id="PF00583">
    <property type="entry name" value="Acetyltransf_1"/>
    <property type="match status" value="1"/>
</dbReference>
<sequence length="185" mass="20114">MTGEAAIAVRPARGADDIAAATRLAWEFVDFLNHRYPEMREEIAAYLKDQRFAEMLAEFPRWFNPPAGECMLATRDGLAIGIVMLKPSTAPAAGRACEMNRMFVTPSARRLGVGRVLCAALIAEAARLGYDEMRLSALDRHDEALPLYRSLGFAHDRHAPPSPAGARAIDMKLSLPSLAPSAPAP</sequence>
<organism evidence="2 3">
    <name type="scientific">Rubrimonas cliftonensis</name>
    <dbReference type="NCBI Taxonomy" id="89524"/>
    <lineage>
        <taxon>Bacteria</taxon>
        <taxon>Pseudomonadati</taxon>
        <taxon>Pseudomonadota</taxon>
        <taxon>Alphaproteobacteria</taxon>
        <taxon>Rhodobacterales</taxon>
        <taxon>Paracoccaceae</taxon>
        <taxon>Rubrimonas</taxon>
    </lineage>
</organism>
<dbReference type="Gene3D" id="3.40.630.30">
    <property type="match status" value="1"/>
</dbReference>
<dbReference type="PANTHER" id="PTHR43305">
    <property type="entry name" value="FAMILY N-ACETYLTRANSFERASE, PUTATIVE (AFU_ORTHOLOGUE AFUA_2G01380)-RELATED"/>
    <property type="match status" value="1"/>
</dbReference>
<dbReference type="InterPro" id="IPR052777">
    <property type="entry name" value="Acetyltransferase_Enz"/>
</dbReference>
<evidence type="ECO:0000313" key="3">
    <source>
        <dbReference type="Proteomes" id="UP000198703"/>
    </source>
</evidence>
<keyword evidence="2" id="KW-0689">Ribosomal protein</keyword>
<dbReference type="InterPro" id="IPR000182">
    <property type="entry name" value="GNAT_dom"/>
</dbReference>
<gene>
    <name evidence="2" type="ORF">SAMN05444370_104101</name>
</gene>
<dbReference type="InterPro" id="IPR016181">
    <property type="entry name" value="Acyl_CoA_acyltransferase"/>
</dbReference>
<keyword evidence="2" id="KW-0687">Ribonucleoprotein</keyword>
<dbReference type="OrthoDB" id="2436196at2"/>
<evidence type="ECO:0000259" key="1">
    <source>
        <dbReference type="PROSITE" id="PS51186"/>
    </source>
</evidence>
<dbReference type="RefSeq" id="WP_093251930.1">
    <property type="nucleotide sequence ID" value="NZ_FNQM01000004.1"/>
</dbReference>
<reference evidence="2 3" key="1">
    <citation type="submission" date="2016-10" db="EMBL/GenBank/DDBJ databases">
        <authorList>
            <person name="de Groot N.N."/>
        </authorList>
    </citation>
    <scope>NUCLEOTIDE SEQUENCE [LARGE SCALE GENOMIC DNA]</scope>
    <source>
        <strain evidence="2 3">DSM 15345</strain>
    </source>
</reference>
<dbReference type="PANTHER" id="PTHR43305:SF1">
    <property type="entry name" value="FAMILY N-ACETYLTRANSFERASE, PUTATIVE (AFU_ORTHOLOGUE AFUA_2G01380)-RELATED"/>
    <property type="match status" value="1"/>
</dbReference>
<dbReference type="CDD" id="cd04301">
    <property type="entry name" value="NAT_SF"/>
    <property type="match status" value="1"/>
</dbReference>